<name>A0ABQ4XU98_9ASTR</name>
<feature type="domain" description="DUF4283" evidence="2">
    <location>
        <begin position="91"/>
        <end position="134"/>
    </location>
</feature>
<evidence type="ECO:0000259" key="2">
    <source>
        <dbReference type="Pfam" id="PF14111"/>
    </source>
</evidence>
<dbReference type="InterPro" id="IPR025558">
    <property type="entry name" value="DUF4283"/>
</dbReference>
<dbReference type="InterPro" id="IPR040256">
    <property type="entry name" value="At4g02000-like"/>
</dbReference>
<reference evidence="3" key="2">
    <citation type="submission" date="2022-01" db="EMBL/GenBank/DDBJ databases">
        <authorList>
            <person name="Yamashiro T."/>
            <person name="Shiraishi A."/>
            <person name="Satake H."/>
            <person name="Nakayama K."/>
        </authorList>
    </citation>
    <scope>NUCLEOTIDE SEQUENCE</scope>
</reference>
<dbReference type="InterPro" id="IPR036875">
    <property type="entry name" value="Znf_CCHC_sf"/>
</dbReference>
<dbReference type="PANTHER" id="PTHR31286:SF99">
    <property type="entry name" value="DUF4283 DOMAIN-CONTAINING PROTEIN"/>
    <property type="match status" value="1"/>
</dbReference>
<reference evidence="3" key="1">
    <citation type="journal article" date="2022" name="Int. J. Mol. Sci.">
        <title>Draft Genome of Tanacetum Coccineum: Genomic Comparison of Closely Related Tanacetum-Family Plants.</title>
        <authorList>
            <person name="Yamashiro T."/>
            <person name="Shiraishi A."/>
            <person name="Nakayama K."/>
            <person name="Satake H."/>
        </authorList>
    </citation>
    <scope>NUCLEOTIDE SEQUENCE</scope>
</reference>
<protein>
    <recommendedName>
        <fullName evidence="2">DUF4283 domain-containing protein</fullName>
    </recommendedName>
</protein>
<evidence type="ECO:0000313" key="3">
    <source>
        <dbReference type="EMBL" id="GJS68983.1"/>
    </source>
</evidence>
<dbReference type="SUPFAM" id="SSF57756">
    <property type="entry name" value="Retrovirus zinc finger-like domains"/>
    <property type="match status" value="1"/>
</dbReference>
<comment type="caution">
    <text evidence="3">The sequence shown here is derived from an EMBL/GenBank/DDBJ whole genome shotgun (WGS) entry which is preliminary data.</text>
</comment>
<keyword evidence="4" id="KW-1185">Reference proteome</keyword>
<dbReference type="PANTHER" id="PTHR31286">
    <property type="entry name" value="GLYCINE-RICH CELL WALL STRUCTURAL PROTEIN 1.8-LIKE"/>
    <property type="match status" value="1"/>
</dbReference>
<dbReference type="EMBL" id="BQNB010009830">
    <property type="protein sequence ID" value="GJS68983.1"/>
    <property type="molecule type" value="Genomic_DNA"/>
</dbReference>
<proteinExistence type="predicted"/>
<evidence type="ECO:0000313" key="4">
    <source>
        <dbReference type="Proteomes" id="UP001151760"/>
    </source>
</evidence>
<feature type="compositionally biased region" description="Polar residues" evidence="1">
    <location>
        <begin position="1"/>
        <end position="10"/>
    </location>
</feature>
<feature type="region of interest" description="Disordered" evidence="1">
    <location>
        <begin position="1"/>
        <end position="22"/>
    </location>
</feature>
<gene>
    <name evidence="3" type="ORF">Tco_0701824</name>
</gene>
<sequence>MEQGFLSQKRSGGGRGVKEKNGVTPSIKEKIGVIPSVKDGVTPTIMIMSRTEGYEFSYFTYTWGNGFDVVVPVESIRAITERFANTTYGFFLGKRVAYLVFSSIKGFDAMLKNGPWFIRKNPLILEKWNPDVNLLKEDMGNVPVWVKLYGVPVTAFSEHGLSSIAIRLVLDDVDLKDNIVVAMPKPFGEGFYTCNVHVEYEWKPPRCAYCKVFGHVQDECPKNIDSDIVKNMKKPSQAPKGFSIGPKKDAEPTIKVSNSNPFDVLNSVENDVDLGTNGGTSSLASQKVNSSGSSFWNVESSSTSTTLIFEKIDKMERLIIDGKLTLLDDEGKPLKKVLQNMGTFSYMISYSLS</sequence>
<dbReference type="Pfam" id="PF14111">
    <property type="entry name" value="DUF4283"/>
    <property type="match status" value="1"/>
</dbReference>
<evidence type="ECO:0000256" key="1">
    <source>
        <dbReference type="SAM" id="MobiDB-lite"/>
    </source>
</evidence>
<accession>A0ABQ4XU98</accession>
<dbReference type="Proteomes" id="UP001151760">
    <property type="component" value="Unassembled WGS sequence"/>
</dbReference>
<organism evidence="3 4">
    <name type="scientific">Tanacetum coccineum</name>
    <dbReference type="NCBI Taxonomy" id="301880"/>
    <lineage>
        <taxon>Eukaryota</taxon>
        <taxon>Viridiplantae</taxon>
        <taxon>Streptophyta</taxon>
        <taxon>Embryophyta</taxon>
        <taxon>Tracheophyta</taxon>
        <taxon>Spermatophyta</taxon>
        <taxon>Magnoliopsida</taxon>
        <taxon>eudicotyledons</taxon>
        <taxon>Gunneridae</taxon>
        <taxon>Pentapetalae</taxon>
        <taxon>asterids</taxon>
        <taxon>campanulids</taxon>
        <taxon>Asterales</taxon>
        <taxon>Asteraceae</taxon>
        <taxon>Asteroideae</taxon>
        <taxon>Anthemideae</taxon>
        <taxon>Anthemidinae</taxon>
        <taxon>Tanacetum</taxon>
    </lineage>
</organism>